<protein>
    <recommendedName>
        <fullName evidence="1">methionyl-tRNA formyltransferase</fullName>
        <ecNumber evidence="1">2.1.2.9</ecNumber>
    </recommendedName>
</protein>
<proteinExistence type="predicted"/>
<dbReference type="Gene3D" id="3.40.50.12230">
    <property type="match status" value="1"/>
</dbReference>
<gene>
    <name evidence="3" type="ORF">HMPREF1541_01492</name>
</gene>
<accession>W2S2R2</accession>
<dbReference type="AlphaFoldDB" id="W2S2R2"/>
<keyword evidence="4" id="KW-1185">Reference proteome</keyword>
<evidence type="ECO:0000256" key="1">
    <source>
        <dbReference type="ARBA" id="ARBA00012261"/>
    </source>
</evidence>
<dbReference type="FunCoup" id="W2S2R2">
    <property type="interactions" value="270"/>
</dbReference>
<dbReference type="STRING" id="1220924.W2S2R2"/>
<dbReference type="HOGENOM" id="CLU_033347_0_2_1"/>
<dbReference type="GeneID" id="19968831"/>
<feature type="domain" description="Formyl transferase N-terminal" evidence="2">
    <location>
        <begin position="49"/>
        <end position="216"/>
    </location>
</feature>
<dbReference type="Proteomes" id="UP000030752">
    <property type="component" value="Unassembled WGS sequence"/>
</dbReference>
<dbReference type="CDD" id="cd08646">
    <property type="entry name" value="FMT_core_Met-tRNA-FMT_N"/>
    <property type="match status" value="1"/>
</dbReference>
<dbReference type="PANTHER" id="PTHR11138:SF5">
    <property type="entry name" value="METHIONYL-TRNA FORMYLTRANSFERASE, MITOCHONDRIAL"/>
    <property type="match status" value="1"/>
</dbReference>
<organism evidence="3 4">
    <name type="scientific">Cyphellophora europaea (strain CBS 101466)</name>
    <name type="common">Phialophora europaea</name>
    <dbReference type="NCBI Taxonomy" id="1220924"/>
    <lineage>
        <taxon>Eukaryota</taxon>
        <taxon>Fungi</taxon>
        <taxon>Dikarya</taxon>
        <taxon>Ascomycota</taxon>
        <taxon>Pezizomycotina</taxon>
        <taxon>Eurotiomycetes</taxon>
        <taxon>Chaetothyriomycetidae</taxon>
        <taxon>Chaetothyriales</taxon>
        <taxon>Cyphellophoraceae</taxon>
        <taxon>Cyphellophora</taxon>
    </lineage>
</organism>
<reference evidence="3 4" key="1">
    <citation type="submission" date="2013-03" db="EMBL/GenBank/DDBJ databases">
        <title>The Genome Sequence of Phialophora europaea CBS 101466.</title>
        <authorList>
            <consortium name="The Broad Institute Genomics Platform"/>
            <person name="Cuomo C."/>
            <person name="de Hoog S."/>
            <person name="Gorbushina A."/>
            <person name="Walker B."/>
            <person name="Young S.K."/>
            <person name="Zeng Q."/>
            <person name="Gargeya S."/>
            <person name="Fitzgerald M."/>
            <person name="Haas B."/>
            <person name="Abouelleil A."/>
            <person name="Allen A.W."/>
            <person name="Alvarado L."/>
            <person name="Arachchi H.M."/>
            <person name="Berlin A.M."/>
            <person name="Chapman S.B."/>
            <person name="Gainer-Dewar J."/>
            <person name="Goldberg J."/>
            <person name="Griggs A."/>
            <person name="Gujja S."/>
            <person name="Hansen M."/>
            <person name="Howarth C."/>
            <person name="Imamovic A."/>
            <person name="Ireland A."/>
            <person name="Larimer J."/>
            <person name="McCowan C."/>
            <person name="Murphy C."/>
            <person name="Pearson M."/>
            <person name="Poon T.W."/>
            <person name="Priest M."/>
            <person name="Roberts A."/>
            <person name="Saif S."/>
            <person name="Shea T."/>
            <person name="Sisk P."/>
            <person name="Sykes S."/>
            <person name="Wortman J."/>
            <person name="Nusbaum C."/>
            <person name="Birren B."/>
        </authorList>
    </citation>
    <scope>NUCLEOTIDE SEQUENCE [LARGE SCALE GENOMIC DNA]</scope>
    <source>
        <strain evidence="3 4">CBS 101466</strain>
    </source>
</reference>
<dbReference type="RefSeq" id="XP_008714074.1">
    <property type="nucleotide sequence ID" value="XM_008715852.1"/>
</dbReference>
<dbReference type="GO" id="GO:0005739">
    <property type="term" value="C:mitochondrion"/>
    <property type="evidence" value="ECO:0007669"/>
    <property type="project" value="TreeGrafter"/>
</dbReference>
<name>W2S2R2_CYPE1</name>
<dbReference type="InterPro" id="IPR041711">
    <property type="entry name" value="Met-tRNA-FMT_N"/>
</dbReference>
<evidence type="ECO:0000313" key="4">
    <source>
        <dbReference type="Proteomes" id="UP000030752"/>
    </source>
</evidence>
<sequence length="393" mass="43627">MFRIASSHLRASRATYYRPTRLFHSSSRLWSDEKLRVLFCGADRFSVRHLEALHHDSQLPDSNIGNITVVTRTDKRTGRGLKQITSPPVKGEALKLGLQLYQIDTFKGWSPPPTDLIIAVSFGLLVPERILSASTYGGINVHPSLLPDLRGAAPVHWAIMLGRKHTGVTIQSLHPTKFDEGVILDQTPAPGIPVNHKWGGLNDTLAGFGADMLVNAVRNRLYMPPYKPLPPRNFDEVALAPKIASEHRRVDFNTLSADDILRRRDALMKLYAFARNRNMAPVRLILGPEISELSQDDAEIHAICKWQPIGQPFAIRTHDGEVLDGGSILVNTVDGKTLSIRKMTVEGHPPMNAYAAARSANLMMPFRQAPGFHAYLASWFYAPLSTEEKPSDG</sequence>
<dbReference type="EMBL" id="KB822718">
    <property type="protein sequence ID" value="ETN42338.1"/>
    <property type="molecule type" value="Genomic_DNA"/>
</dbReference>
<dbReference type="Pfam" id="PF00551">
    <property type="entry name" value="Formyl_trans_N"/>
    <property type="match status" value="1"/>
</dbReference>
<dbReference type="eggNOG" id="KOG3082">
    <property type="taxonomic scope" value="Eukaryota"/>
</dbReference>
<dbReference type="PANTHER" id="PTHR11138">
    <property type="entry name" value="METHIONYL-TRNA FORMYLTRANSFERASE"/>
    <property type="match status" value="1"/>
</dbReference>
<dbReference type="InterPro" id="IPR036477">
    <property type="entry name" value="Formyl_transf_N_sf"/>
</dbReference>
<evidence type="ECO:0000259" key="2">
    <source>
        <dbReference type="Pfam" id="PF00551"/>
    </source>
</evidence>
<dbReference type="OrthoDB" id="10268103at2759"/>
<dbReference type="InterPro" id="IPR002376">
    <property type="entry name" value="Formyl_transf_N"/>
</dbReference>
<dbReference type="VEuPathDB" id="FungiDB:HMPREF1541_01492"/>
<dbReference type="EC" id="2.1.2.9" evidence="1"/>
<dbReference type="GO" id="GO:0004479">
    <property type="term" value="F:methionyl-tRNA formyltransferase activity"/>
    <property type="evidence" value="ECO:0007669"/>
    <property type="project" value="UniProtKB-EC"/>
</dbReference>
<evidence type="ECO:0000313" key="3">
    <source>
        <dbReference type="EMBL" id="ETN42338.1"/>
    </source>
</evidence>
<dbReference type="SUPFAM" id="SSF53328">
    <property type="entry name" value="Formyltransferase"/>
    <property type="match status" value="1"/>
</dbReference>
<dbReference type="InParanoid" id="W2S2R2"/>